<dbReference type="Proteomes" id="UP000008177">
    <property type="component" value="Unplaced contigs"/>
</dbReference>
<organism evidence="1 2">
    <name type="scientific">Botryotinia fuckeliana (strain T4)</name>
    <name type="common">Noble rot fungus</name>
    <name type="synonym">Botrytis cinerea</name>
    <dbReference type="NCBI Taxonomy" id="999810"/>
    <lineage>
        <taxon>Eukaryota</taxon>
        <taxon>Fungi</taxon>
        <taxon>Dikarya</taxon>
        <taxon>Ascomycota</taxon>
        <taxon>Pezizomycotina</taxon>
        <taxon>Leotiomycetes</taxon>
        <taxon>Helotiales</taxon>
        <taxon>Sclerotiniaceae</taxon>
        <taxon>Botrytis</taxon>
    </lineage>
</organism>
<protein>
    <submittedName>
        <fullName evidence="1">Uncharacterized protein</fullName>
    </submittedName>
</protein>
<sequence length="54" mass="6334">MSHRADTNNKLCVMIEPQQLCWMSHTISDVNHRENSVTDFVMNKILETNHLHDV</sequence>
<dbReference type="HOGENOM" id="CLU_3050120_0_0_1"/>
<dbReference type="EMBL" id="FQ790362">
    <property type="protein sequence ID" value="CCD57046.1"/>
    <property type="molecule type" value="Genomic_DNA"/>
</dbReference>
<reference evidence="2" key="1">
    <citation type="journal article" date="2011" name="PLoS Genet.">
        <title>Genomic analysis of the necrotrophic fungal pathogens Sclerotinia sclerotiorum and Botrytis cinerea.</title>
        <authorList>
            <person name="Amselem J."/>
            <person name="Cuomo C.A."/>
            <person name="van Kan J.A."/>
            <person name="Viaud M."/>
            <person name="Benito E.P."/>
            <person name="Couloux A."/>
            <person name="Coutinho P.M."/>
            <person name="de Vries R.P."/>
            <person name="Dyer P.S."/>
            <person name="Fillinger S."/>
            <person name="Fournier E."/>
            <person name="Gout L."/>
            <person name="Hahn M."/>
            <person name="Kohn L."/>
            <person name="Lapalu N."/>
            <person name="Plummer K.M."/>
            <person name="Pradier J.M."/>
            <person name="Quevillon E."/>
            <person name="Sharon A."/>
            <person name="Simon A."/>
            <person name="ten Have A."/>
            <person name="Tudzynski B."/>
            <person name="Tudzynski P."/>
            <person name="Wincker P."/>
            <person name="Andrew M."/>
            <person name="Anthouard V."/>
            <person name="Beever R.E."/>
            <person name="Beffa R."/>
            <person name="Benoit I."/>
            <person name="Bouzid O."/>
            <person name="Brault B."/>
            <person name="Chen Z."/>
            <person name="Choquer M."/>
            <person name="Collemare J."/>
            <person name="Cotton P."/>
            <person name="Danchin E.G."/>
            <person name="Da Silva C."/>
            <person name="Gautier A."/>
            <person name="Giraud C."/>
            <person name="Giraud T."/>
            <person name="Gonzalez C."/>
            <person name="Grossetete S."/>
            <person name="Guldener U."/>
            <person name="Henrissat B."/>
            <person name="Howlett B.J."/>
            <person name="Kodira C."/>
            <person name="Kretschmer M."/>
            <person name="Lappartient A."/>
            <person name="Leroch M."/>
            <person name="Levis C."/>
            <person name="Mauceli E."/>
            <person name="Neuveglise C."/>
            <person name="Oeser B."/>
            <person name="Pearson M."/>
            <person name="Poulain J."/>
            <person name="Poussereau N."/>
            <person name="Quesneville H."/>
            <person name="Rascle C."/>
            <person name="Schumacher J."/>
            <person name="Segurens B."/>
            <person name="Sexton A."/>
            <person name="Silva E."/>
            <person name="Sirven C."/>
            <person name="Soanes D.M."/>
            <person name="Talbot N.J."/>
            <person name="Templeton M."/>
            <person name="Yandava C."/>
            <person name="Yarden O."/>
            <person name="Zeng Q."/>
            <person name="Rollins J.A."/>
            <person name="Lebrun M.H."/>
            <person name="Dickman M."/>
        </authorList>
    </citation>
    <scope>NUCLEOTIDE SEQUENCE [LARGE SCALE GENOMIC DNA]</scope>
    <source>
        <strain evidence="2">T4</strain>
    </source>
</reference>
<dbReference type="InParanoid" id="G2YZJ8"/>
<name>G2YZJ8_BOTF4</name>
<evidence type="ECO:0000313" key="1">
    <source>
        <dbReference type="EMBL" id="CCD57046.1"/>
    </source>
</evidence>
<proteinExistence type="predicted"/>
<gene>
    <name evidence="1" type="ORF">BofuT4_uP143080.1</name>
</gene>
<evidence type="ECO:0000313" key="2">
    <source>
        <dbReference type="Proteomes" id="UP000008177"/>
    </source>
</evidence>
<accession>G2YZJ8</accession>
<dbReference type="AlphaFoldDB" id="G2YZJ8"/>